<accession>A0ABD0BEL0</accession>
<evidence type="ECO:0000313" key="3">
    <source>
        <dbReference type="Proteomes" id="UP000248741"/>
    </source>
</evidence>
<dbReference type="RefSeq" id="WP_013910689.1">
    <property type="nucleotide sequence ID" value="NZ_AP019662.1"/>
</dbReference>
<reference evidence="2 3" key="1">
    <citation type="submission" date="2018-06" db="EMBL/GenBank/DDBJ databases">
        <authorList>
            <consortium name="Pathogen Informatics"/>
            <person name="Doyle S."/>
        </authorList>
    </citation>
    <scope>NUCLEOTIDE SEQUENCE [LARGE SCALE GENOMIC DNA]</scope>
    <source>
        <strain evidence="2 3">NCTC7908</strain>
    </source>
</reference>
<protein>
    <recommendedName>
        <fullName evidence="5">Porin</fullName>
    </recommendedName>
</protein>
<dbReference type="Proteomes" id="UP000248741">
    <property type="component" value="Chromosome 1"/>
</dbReference>
<evidence type="ECO:0000313" key="4">
    <source>
        <dbReference type="Proteomes" id="UP001205910"/>
    </source>
</evidence>
<gene>
    <name evidence="1" type="ORF">CULCOIPH005_04360</name>
    <name evidence="2" type="ORF">NCTC7908_01595</name>
</gene>
<name>A0ABD0BEL0_CORUL</name>
<dbReference type="KEGG" id="cuj:CUL131002_0282"/>
<evidence type="ECO:0000313" key="2">
    <source>
        <dbReference type="EMBL" id="SQG52086.1"/>
    </source>
</evidence>
<organism evidence="1 4">
    <name type="scientific">Corynebacterium ulcerans</name>
    <dbReference type="NCBI Taxonomy" id="65058"/>
    <lineage>
        <taxon>Bacteria</taxon>
        <taxon>Bacillati</taxon>
        <taxon>Actinomycetota</taxon>
        <taxon>Actinomycetes</taxon>
        <taxon>Mycobacteriales</taxon>
        <taxon>Corynebacteriaceae</taxon>
        <taxon>Corynebacterium</taxon>
    </lineage>
</organism>
<dbReference type="EMBL" id="BQFK01000001">
    <property type="protein sequence ID" value="GJJ42247.1"/>
    <property type="molecule type" value="Genomic_DNA"/>
</dbReference>
<reference evidence="1 4" key="2">
    <citation type="submission" date="2021-11" db="EMBL/GenBank/DDBJ databases">
        <title>Whole genome sequences of diphtheriae toxin producing Corynebacterium ulcerans isolates from cats in Osaka, Japan.</title>
        <authorList>
            <person name="Umeda K."/>
            <person name="Hirai Y."/>
        </authorList>
    </citation>
    <scope>NUCLEOTIDE SEQUENCE [LARGE SCALE GENOMIC DNA]</scope>
    <source>
        <strain evidence="1 4">12109B-1</strain>
    </source>
</reference>
<dbReference type="GeneID" id="75261452"/>
<dbReference type="Proteomes" id="UP001205910">
    <property type="component" value="Unassembled WGS sequence"/>
</dbReference>
<dbReference type="KEGG" id="cun:Cul210932_0296"/>
<evidence type="ECO:0008006" key="5">
    <source>
        <dbReference type="Google" id="ProtNLM"/>
    </source>
</evidence>
<dbReference type="EMBL" id="LS483400">
    <property type="protein sequence ID" value="SQG52086.1"/>
    <property type="molecule type" value="Genomic_DNA"/>
</dbReference>
<sequence length="44" mass="4606">MEKIAAFFSNPLGSIQAFINEAIGATVQAGSAGLSNFWHLIGLL</sequence>
<dbReference type="AlphaFoldDB" id="A0ABD0BEL0"/>
<proteinExistence type="predicted"/>
<dbReference type="KEGG" id="cuz:Cul05146_0305"/>
<evidence type="ECO:0000313" key="1">
    <source>
        <dbReference type="EMBL" id="GJJ42247.1"/>
    </source>
</evidence>